<keyword evidence="2" id="KW-1185">Reference proteome</keyword>
<protein>
    <submittedName>
        <fullName evidence="3">Uncharacterized protein</fullName>
    </submittedName>
</protein>
<sequence>MRAVEEKVALDLANLDAAYRLHIPNCLRLTQQKTLKRKQEDATEPADQALMITSDLSEPRPGCSQVQVNQEEQQHQQLQQQIQQTVQEFSQLKKGITKMAKKSTRLQQEQQAPLFSQYQGQEAGGAGELQEVTQVDQQQQQEQQLQEEEEVKEEEEKEKEDDENEDKLVRAGKVEYNSL</sequence>
<organism evidence="2 3">
    <name type="scientific">Plectus sambesii</name>
    <dbReference type="NCBI Taxonomy" id="2011161"/>
    <lineage>
        <taxon>Eukaryota</taxon>
        <taxon>Metazoa</taxon>
        <taxon>Ecdysozoa</taxon>
        <taxon>Nematoda</taxon>
        <taxon>Chromadorea</taxon>
        <taxon>Plectida</taxon>
        <taxon>Plectina</taxon>
        <taxon>Plectoidea</taxon>
        <taxon>Plectidae</taxon>
        <taxon>Plectus</taxon>
    </lineage>
</organism>
<dbReference type="AlphaFoldDB" id="A0A914UYA5"/>
<evidence type="ECO:0000256" key="1">
    <source>
        <dbReference type="SAM" id="MobiDB-lite"/>
    </source>
</evidence>
<reference evidence="3" key="1">
    <citation type="submission" date="2022-11" db="UniProtKB">
        <authorList>
            <consortium name="WormBaseParasite"/>
        </authorList>
    </citation>
    <scope>IDENTIFICATION</scope>
</reference>
<evidence type="ECO:0000313" key="2">
    <source>
        <dbReference type="Proteomes" id="UP000887566"/>
    </source>
</evidence>
<dbReference type="Proteomes" id="UP000887566">
    <property type="component" value="Unplaced"/>
</dbReference>
<evidence type="ECO:0000313" key="3">
    <source>
        <dbReference type="WBParaSite" id="PSAMB.scaffold1310size33130.g12335.t1"/>
    </source>
</evidence>
<feature type="compositionally biased region" description="Low complexity" evidence="1">
    <location>
        <begin position="65"/>
        <end position="76"/>
    </location>
</feature>
<feature type="compositionally biased region" description="Acidic residues" evidence="1">
    <location>
        <begin position="145"/>
        <end position="165"/>
    </location>
</feature>
<feature type="compositionally biased region" description="Low complexity" evidence="1">
    <location>
        <begin position="128"/>
        <end position="144"/>
    </location>
</feature>
<accession>A0A914UYA5</accession>
<feature type="region of interest" description="Disordered" evidence="1">
    <location>
        <begin position="97"/>
        <end position="179"/>
    </location>
</feature>
<feature type="region of interest" description="Disordered" evidence="1">
    <location>
        <begin position="56"/>
        <end position="76"/>
    </location>
</feature>
<feature type="compositionally biased region" description="Polar residues" evidence="1">
    <location>
        <begin position="105"/>
        <end position="118"/>
    </location>
</feature>
<name>A0A914UYA5_9BILA</name>
<dbReference type="WBParaSite" id="PSAMB.scaffold1310size33130.g12335.t1">
    <property type="protein sequence ID" value="PSAMB.scaffold1310size33130.g12335.t1"/>
    <property type="gene ID" value="PSAMB.scaffold1310size33130.g12335"/>
</dbReference>
<proteinExistence type="predicted"/>